<dbReference type="GO" id="GO:0044281">
    <property type="term" value="P:small molecule metabolic process"/>
    <property type="evidence" value="ECO:0007669"/>
    <property type="project" value="UniProtKB-ARBA"/>
</dbReference>
<dbReference type="AlphaFoldDB" id="C5CVD4"/>
<accession>C5CVD4</accession>
<keyword evidence="3 5" id="KW-0378">Hydrolase</keyword>
<sequence length="221" mass="25205">MTISDLQQTVVVFDLDDTLYSESDYVRSGIRHVGTWLEKLCGADLQAQIAEAIVHPKEDWIGRLCTAANFPLAAKESLLWMYRLHAPEISLTAECKQMLDRLEHRCMRVLVLTDGRGVTQRIKLQALGLSRFRAYVSEDYQSEKPDALRFRAIEQDYPAKSYFYVGDNPRKDFIACNALGWTGVGLRGKGAIHSQDLSNVLPDALPNYWIDEWHELLELLC</sequence>
<dbReference type="HOGENOM" id="CLU_045011_8_3_4"/>
<dbReference type="GO" id="GO:0046872">
    <property type="term" value="F:metal ion binding"/>
    <property type="evidence" value="ECO:0007669"/>
    <property type="project" value="UniProtKB-KW"/>
</dbReference>
<keyword evidence="4" id="KW-0460">Magnesium</keyword>
<evidence type="ECO:0000256" key="4">
    <source>
        <dbReference type="ARBA" id="ARBA00022842"/>
    </source>
</evidence>
<gene>
    <name evidence="5" type="ordered locus">Vapar_1936</name>
</gene>
<dbReference type="InterPro" id="IPR036412">
    <property type="entry name" value="HAD-like_sf"/>
</dbReference>
<dbReference type="InterPro" id="IPR006439">
    <property type="entry name" value="HAD-SF_hydro_IA"/>
</dbReference>
<evidence type="ECO:0000256" key="3">
    <source>
        <dbReference type="ARBA" id="ARBA00022801"/>
    </source>
</evidence>
<dbReference type="eggNOG" id="COG1011">
    <property type="taxonomic scope" value="Bacteria"/>
</dbReference>
<dbReference type="Gene3D" id="3.40.50.1000">
    <property type="entry name" value="HAD superfamily/HAD-like"/>
    <property type="match status" value="1"/>
</dbReference>
<dbReference type="EMBL" id="CP001635">
    <property type="protein sequence ID" value="ACS18583.1"/>
    <property type="molecule type" value="Genomic_DNA"/>
</dbReference>
<dbReference type="PANTHER" id="PTHR46470">
    <property type="entry name" value="N-ACYLNEURAMINATE-9-PHOSPHATASE"/>
    <property type="match status" value="1"/>
</dbReference>
<dbReference type="Pfam" id="PF13419">
    <property type="entry name" value="HAD_2"/>
    <property type="match status" value="1"/>
</dbReference>
<evidence type="ECO:0000256" key="2">
    <source>
        <dbReference type="ARBA" id="ARBA00022723"/>
    </source>
</evidence>
<reference evidence="5" key="1">
    <citation type="submission" date="2009-06" db="EMBL/GenBank/DDBJ databases">
        <title>Complete sequence of chromosome 1 of Variovorax paradoxus S110.</title>
        <authorList>
            <consortium name="US DOE Joint Genome Institute"/>
            <person name="Lucas S."/>
            <person name="Copeland A."/>
            <person name="Lapidus A."/>
            <person name="Glavina del Rio T."/>
            <person name="Tice H."/>
            <person name="Bruce D."/>
            <person name="Goodwin L."/>
            <person name="Pitluck S."/>
            <person name="Chertkov O."/>
            <person name="Brettin T."/>
            <person name="Detter J.C."/>
            <person name="Han C."/>
            <person name="Larimer F."/>
            <person name="Land M."/>
            <person name="Hauser L."/>
            <person name="Kyrpides N."/>
            <person name="Ovchinnikova G."/>
            <person name="Orwin P."/>
            <person name="Leadbetter J.R."/>
            <person name="Spain J.C."/>
            <person name="Han J.I."/>
        </authorList>
    </citation>
    <scope>NUCLEOTIDE SEQUENCE</scope>
    <source>
        <strain evidence="5">S110</strain>
    </source>
</reference>
<dbReference type="InterPro" id="IPR051400">
    <property type="entry name" value="HAD-like_hydrolase"/>
</dbReference>
<dbReference type="GO" id="GO:0016791">
    <property type="term" value="F:phosphatase activity"/>
    <property type="evidence" value="ECO:0007669"/>
    <property type="project" value="TreeGrafter"/>
</dbReference>
<evidence type="ECO:0000256" key="1">
    <source>
        <dbReference type="ARBA" id="ARBA00001946"/>
    </source>
</evidence>
<dbReference type="OrthoDB" id="148966at2"/>
<dbReference type="SFLD" id="SFLDG01129">
    <property type="entry name" value="C1.5:_HAD__Beta-PGM__Phosphata"/>
    <property type="match status" value="1"/>
</dbReference>
<protein>
    <submittedName>
        <fullName evidence="5">HAD-superfamily hydrolase, subfamily IA, variant 1</fullName>
    </submittedName>
</protein>
<dbReference type="PANTHER" id="PTHR46470:SF2">
    <property type="entry name" value="GLYCERALDEHYDE 3-PHOSPHATE PHOSPHATASE"/>
    <property type="match status" value="1"/>
</dbReference>
<proteinExistence type="predicted"/>
<comment type="cofactor">
    <cofactor evidence="1">
        <name>Mg(2+)</name>
        <dbReference type="ChEBI" id="CHEBI:18420"/>
    </cofactor>
</comment>
<dbReference type="SFLD" id="SFLDS00003">
    <property type="entry name" value="Haloacid_Dehalogenase"/>
    <property type="match status" value="1"/>
</dbReference>
<organism evidence="5">
    <name type="scientific">Variovorax paradoxus (strain S110)</name>
    <dbReference type="NCBI Taxonomy" id="543728"/>
    <lineage>
        <taxon>Bacteria</taxon>
        <taxon>Pseudomonadati</taxon>
        <taxon>Pseudomonadota</taxon>
        <taxon>Betaproteobacteria</taxon>
        <taxon>Burkholderiales</taxon>
        <taxon>Comamonadaceae</taxon>
        <taxon>Variovorax</taxon>
    </lineage>
</organism>
<dbReference type="SUPFAM" id="SSF56784">
    <property type="entry name" value="HAD-like"/>
    <property type="match status" value="1"/>
</dbReference>
<evidence type="ECO:0000313" key="5">
    <source>
        <dbReference type="EMBL" id="ACS18583.1"/>
    </source>
</evidence>
<dbReference type="InterPro" id="IPR041492">
    <property type="entry name" value="HAD_2"/>
</dbReference>
<dbReference type="InterPro" id="IPR023214">
    <property type="entry name" value="HAD_sf"/>
</dbReference>
<keyword evidence="2" id="KW-0479">Metal-binding</keyword>
<dbReference type="KEGG" id="vap:Vapar_1936"/>
<dbReference type="STRING" id="543728.Vapar_1936"/>
<dbReference type="Gene3D" id="1.10.150.520">
    <property type="match status" value="1"/>
</dbReference>
<dbReference type="NCBIfam" id="TIGR01549">
    <property type="entry name" value="HAD-SF-IA-v1"/>
    <property type="match status" value="1"/>
</dbReference>
<name>C5CVD4_VARPS</name>